<gene>
    <name evidence="2" type="ORF">G2W53_035618</name>
</gene>
<dbReference type="OrthoDB" id="10343902at2759"/>
<dbReference type="AlphaFoldDB" id="A0A834SUB6"/>
<feature type="compositionally biased region" description="Basic and acidic residues" evidence="1">
    <location>
        <begin position="104"/>
        <end position="120"/>
    </location>
</feature>
<organism evidence="2 3">
    <name type="scientific">Senna tora</name>
    <dbReference type="NCBI Taxonomy" id="362788"/>
    <lineage>
        <taxon>Eukaryota</taxon>
        <taxon>Viridiplantae</taxon>
        <taxon>Streptophyta</taxon>
        <taxon>Embryophyta</taxon>
        <taxon>Tracheophyta</taxon>
        <taxon>Spermatophyta</taxon>
        <taxon>Magnoliopsida</taxon>
        <taxon>eudicotyledons</taxon>
        <taxon>Gunneridae</taxon>
        <taxon>Pentapetalae</taxon>
        <taxon>rosids</taxon>
        <taxon>fabids</taxon>
        <taxon>Fabales</taxon>
        <taxon>Fabaceae</taxon>
        <taxon>Caesalpinioideae</taxon>
        <taxon>Cassia clade</taxon>
        <taxon>Senna</taxon>
    </lineage>
</organism>
<sequence length="196" mass="20580">MKLENNIHNLRTASQSSRLVLPPVSPKSPTTSLRRRTSPTPSSPPETPPWRPPSVDHSLPGRRTRPTRPPFPTQAYRPRASESVNERVGPTDDDGKLPPGGNTGDDRAGSGAEIRRRELPGGRVDISEEVVGDAVPLSDGDLVGARGDFDGEAGFSGAGAAHDDDDFVFPAVVGGGVHSRPAGSPGGRGRGKEKSD</sequence>
<evidence type="ECO:0000256" key="1">
    <source>
        <dbReference type="SAM" id="MobiDB-lite"/>
    </source>
</evidence>
<feature type="region of interest" description="Disordered" evidence="1">
    <location>
        <begin position="1"/>
        <end position="127"/>
    </location>
</feature>
<proteinExistence type="predicted"/>
<evidence type="ECO:0000313" key="3">
    <source>
        <dbReference type="Proteomes" id="UP000634136"/>
    </source>
</evidence>
<dbReference type="EMBL" id="JAAIUW010000011">
    <property type="protein sequence ID" value="KAF7808875.1"/>
    <property type="molecule type" value="Genomic_DNA"/>
</dbReference>
<protein>
    <submittedName>
        <fullName evidence="2">Disease resistance protein</fullName>
    </submittedName>
</protein>
<feature type="compositionally biased region" description="Pro residues" evidence="1">
    <location>
        <begin position="41"/>
        <end position="52"/>
    </location>
</feature>
<comment type="caution">
    <text evidence="2">The sequence shown here is derived from an EMBL/GenBank/DDBJ whole genome shotgun (WGS) entry which is preliminary data.</text>
</comment>
<evidence type="ECO:0000313" key="2">
    <source>
        <dbReference type="EMBL" id="KAF7808875.1"/>
    </source>
</evidence>
<accession>A0A834SUB6</accession>
<feature type="compositionally biased region" description="Polar residues" evidence="1">
    <location>
        <begin position="1"/>
        <end position="18"/>
    </location>
</feature>
<keyword evidence="3" id="KW-1185">Reference proteome</keyword>
<name>A0A834SUB6_9FABA</name>
<feature type="region of interest" description="Disordered" evidence="1">
    <location>
        <begin position="144"/>
        <end position="196"/>
    </location>
</feature>
<reference evidence="2" key="1">
    <citation type="submission" date="2020-09" db="EMBL/GenBank/DDBJ databases">
        <title>Genome-Enabled Discovery of Anthraquinone Biosynthesis in Senna tora.</title>
        <authorList>
            <person name="Kang S.-H."/>
            <person name="Pandey R.P."/>
            <person name="Lee C.-M."/>
            <person name="Sim J.-S."/>
            <person name="Jeong J.-T."/>
            <person name="Choi B.-S."/>
            <person name="Jung M."/>
            <person name="Ginzburg D."/>
            <person name="Zhao K."/>
            <person name="Won S.Y."/>
            <person name="Oh T.-J."/>
            <person name="Yu Y."/>
            <person name="Kim N.-H."/>
            <person name="Lee O.R."/>
            <person name="Lee T.-H."/>
            <person name="Bashyal P."/>
            <person name="Kim T.-S."/>
            <person name="Lee W.-H."/>
            <person name="Kawkins C."/>
            <person name="Kim C.-K."/>
            <person name="Kim J.S."/>
            <person name="Ahn B.O."/>
            <person name="Rhee S.Y."/>
            <person name="Sohng J.K."/>
        </authorList>
    </citation>
    <scope>NUCLEOTIDE SEQUENCE</scope>
    <source>
        <tissue evidence="2">Leaf</tissue>
    </source>
</reference>
<dbReference type="Proteomes" id="UP000634136">
    <property type="component" value="Unassembled WGS sequence"/>
</dbReference>